<dbReference type="Proteomes" id="UP000605427">
    <property type="component" value="Unassembled WGS sequence"/>
</dbReference>
<protein>
    <recommendedName>
        <fullName evidence="5">ABC transporter substrate-binding protein</fullName>
    </recommendedName>
</protein>
<evidence type="ECO:0000313" key="3">
    <source>
        <dbReference type="EMBL" id="GGH73927.1"/>
    </source>
</evidence>
<evidence type="ECO:0000256" key="2">
    <source>
        <dbReference type="SAM" id="SignalP"/>
    </source>
</evidence>
<comment type="caution">
    <text evidence="3">The sequence shown here is derived from an EMBL/GenBank/DDBJ whole genome shotgun (WGS) entry which is preliminary data.</text>
</comment>
<dbReference type="Pfam" id="PF01547">
    <property type="entry name" value="SBP_bac_1"/>
    <property type="match status" value="1"/>
</dbReference>
<evidence type="ECO:0000256" key="1">
    <source>
        <dbReference type="SAM" id="MobiDB-lite"/>
    </source>
</evidence>
<name>A0ABQ1ZPV5_9BACL</name>
<dbReference type="PANTHER" id="PTHR43649:SF12">
    <property type="entry name" value="DIACETYLCHITOBIOSE BINDING PROTEIN DASA"/>
    <property type="match status" value="1"/>
</dbReference>
<keyword evidence="4" id="KW-1185">Reference proteome</keyword>
<evidence type="ECO:0000313" key="4">
    <source>
        <dbReference type="Proteomes" id="UP000605427"/>
    </source>
</evidence>
<reference evidence="4" key="1">
    <citation type="journal article" date="2019" name="Int. J. Syst. Evol. Microbiol.">
        <title>The Global Catalogue of Microorganisms (GCM) 10K type strain sequencing project: providing services to taxonomists for standard genome sequencing and annotation.</title>
        <authorList>
            <consortium name="The Broad Institute Genomics Platform"/>
            <consortium name="The Broad Institute Genome Sequencing Center for Infectious Disease"/>
            <person name="Wu L."/>
            <person name="Ma J."/>
        </authorList>
    </citation>
    <scope>NUCLEOTIDE SEQUENCE [LARGE SCALE GENOMIC DNA]</scope>
    <source>
        <strain evidence="4">CCM 8702</strain>
    </source>
</reference>
<feature type="region of interest" description="Disordered" evidence="1">
    <location>
        <begin position="30"/>
        <end position="49"/>
    </location>
</feature>
<dbReference type="Gene3D" id="3.40.190.10">
    <property type="entry name" value="Periplasmic binding protein-like II"/>
    <property type="match status" value="1"/>
</dbReference>
<evidence type="ECO:0008006" key="5">
    <source>
        <dbReference type="Google" id="ProtNLM"/>
    </source>
</evidence>
<dbReference type="RefSeq" id="WP_172247054.1">
    <property type="nucleotide sequence ID" value="NZ_BMDD01000001.1"/>
</dbReference>
<keyword evidence="2" id="KW-0732">Signal</keyword>
<dbReference type="InterPro" id="IPR050490">
    <property type="entry name" value="Bact_solute-bd_prot1"/>
</dbReference>
<dbReference type="SUPFAM" id="SSF53850">
    <property type="entry name" value="Periplasmic binding protein-like II"/>
    <property type="match status" value="1"/>
</dbReference>
<dbReference type="EMBL" id="BMDD01000001">
    <property type="protein sequence ID" value="GGH73927.1"/>
    <property type="molecule type" value="Genomic_DNA"/>
</dbReference>
<gene>
    <name evidence="3" type="ORF">GCM10007362_13520</name>
</gene>
<proteinExistence type="predicted"/>
<organism evidence="3 4">
    <name type="scientific">Saccharibacillus endophyticus</name>
    <dbReference type="NCBI Taxonomy" id="2060666"/>
    <lineage>
        <taxon>Bacteria</taxon>
        <taxon>Bacillati</taxon>
        <taxon>Bacillota</taxon>
        <taxon>Bacilli</taxon>
        <taxon>Bacillales</taxon>
        <taxon>Paenibacillaceae</taxon>
        <taxon>Saccharibacillus</taxon>
    </lineage>
</organism>
<dbReference type="InterPro" id="IPR006059">
    <property type="entry name" value="SBP"/>
</dbReference>
<feature type="signal peptide" evidence="2">
    <location>
        <begin position="1"/>
        <end position="27"/>
    </location>
</feature>
<dbReference type="PANTHER" id="PTHR43649">
    <property type="entry name" value="ARABINOSE-BINDING PROTEIN-RELATED"/>
    <property type="match status" value="1"/>
</dbReference>
<feature type="chain" id="PRO_5046140662" description="ABC transporter substrate-binding protein" evidence="2">
    <location>
        <begin position="28"/>
        <end position="519"/>
    </location>
</feature>
<sequence length="519" mass="58119">MQKKKGLSWKGIAAALTALFLLPGCFSDGSGEPSAEEPEEGVSSGLKSGEAENANTLRIGIVTGEANDRYYRETYTDIYEYMHPELEIEIVPAIDTTRYRYMDPDSEQVRTRVPLEELQKLTEGSESVDVLILDSEMLRSAVEKDWTEPLATYMEKTGESEEAFAPAVINGLKDLGGGELYALAPDYASSALYYNVDWFERNNVKPPEDGMTWDEVFALARAAGGEDEEGKAAYGLSFTPTLAEDPLWAIRAYTEPLGLSTFDLESEEMTVNTPQWLELWTTLADMTKQGAIPLALRSETDPEQYDPFGGDLFLGEKVAMTLADSRYASDLQTAARNAERINGFDPFEWKTVTVPVHPGKEDIGSGVRLGDTFSIVSSSTHKDEAWEFIRFITGERVQEMELHDPYRMPSRLDAIALDAEKNGYRSEAFTKLRPAEPIAEREDRAIQNNPQLWQIGDTGRRLFQRVLEGEIPARQALEQWENEGRRWLKGPFTEEGTLAFGPWPSQWQTLLAALNSKIS</sequence>
<accession>A0ABQ1ZPV5</accession>